<dbReference type="EMBL" id="JADING010000054">
    <property type="protein sequence ID" value="MBO8414221.1"/>
    <property type="molecule type" value="Genomic_DNA"/>
</dbReference>
<dbReference type="GO" id="GO:0046872">
    <property type="term" value="F:metal ion binding"/>
    <property type="evidence" value="ECO:0007669"/>
    <property type="project" value="UniProtKB-KW"/>
</dbReference>
<dbReference type="Pfam" id="PF00857">
    <property type="entry name" value="Isochorismatase"/>
    <property type="match status" value="1"/>
</dbReference>
<dbReference type="InterPro" id="IPR036380">
    <property type="entry name" value="Isochorismatase-like_sf"/>
</dbReference>
<evidence type="ECO:0000256" key="6">
    <source>
        <dbReference type="ARBA" id="ARBA00039017"/>
    </source>
</evidence>
<evidence type="ECO:0000313" key="10">
    <source>
        <dbReference type="Proteomes" id="UP000823629"/>
    </source>
</evidence>
<sequence>MKKLLVVVDYQVDFVTGSLGFKESELLDEKIAEKIEEYHRNNDDVAFTFDTHDSTYLSTQEGKNLPIVHCVKGTEGHELYGKVKFAKKECDLIFEKTSFASRKLYDYLLTHPYSQIELCGVVSDICVISNVVVCKLAQEETPIKVDSSLVASSSKIKKDSSIEIMKSLQVEVI</sequence>
<dbReference type="Gene3D" id="3.40.50.850">
    <property type="entry name" value="Isochorismatase-like"/>
    <property type="match status" value="1"/>
</dbReference>
<evidence type="ECO:0000256" key="5">
    <source>
        <dbReference type="ARBA" id="ARBA00037900"/>
    </source>
</evidence>
<evidence type="ECO:0000256" key="7">
    <source>
        <dbReference type="ARBA" id="ARBA00043224"/>
    </source>
</evidence>
<dbReference type="GO" id="GO:0008936">
    <property type="term" value="F:nicotinamidase activity"/>
    <property type="evidence" value="ECO:0007669"/>
    <property type="project" value="UniProtKB-EC"/>
</dbReference>
<dbReference type="InterPro" id="IPR052347">
    <property type="entry name" value="Isochorismatase_Nicotinamidase"/>
</dbReference>
<comment type="similarity">
    <text evidence="1">Belongs to the isochorismatase family.</text>
</comment>
<evidence type="ECO:0000259" key="8">
    <source>
        <dbReference type="Pfam" id="PF00857"/>
    </source>
</evidence>
<evidence type="ECO:0000256" key="1">
    <source>
        <dbReference type="ARBA" id="ARBA00006336"/>
    </source>
</evidence>
<reference evidence="9" key="2">
    <citation type="journal article" date="2021" name="PeerJ">
        <title>Extensive microbial diversity within the chicken gut microbiome revealed by metagenomics and culture.</title>
        <authorList>
            <person name="Gilroy R."/>
            <person name="Ravi A."/>
            <person name="Getino M."/>
            <person name="Pursley I."/>
            <person name="Horton D.L."/>
            <person name="Alikhan N.F."/>
            <person name="Baker D."/>
            <person name="Gharbi K."/>
            <person name="Hall N."/>
            <person name="Watson M."/>
            <person name="Adriaenssens E.M."/>
            <person name="Foster-Nyarko E."/>
            <person name="Jarju S."/>
            <person name="Secka A."/>
            <person name="Antonio M."/>
            <person name="Oren A."/>
            <person name="Chaudhuri R.R."/>
            <person name="La Ragione R."/>
            <person name="Hildebrand F."/>
            <person name="Pallen M.J."/>
        </authorList>
    </citation>
    <scope>NUCLEOTIDE SEQUENCE</scope>
    <source>
        <strain evidence="9">1748</strain>
    </source>
</reference>
<dbReference type="InterPro" id="IPR000868">
    <property type="entry name" value="Isochorismatase-like_dom"/>
</dbReference>
<dbReference type="GO" id="GO:0019363">
    <property type="term" value="P:pyridine nucleotide biosynthetic process"/>
    <property type="evidence" value="ECO:0007669"/>
    <property type="project" value="UniProtKB-KW"/>
</dbReference>
<name>A0A9D9D5K0_9BACL</name>
<dbReference type="PANTHER" id="PTHR11080:SF2">
    <property type="entry name" value="LD05707P"/>
    <property type="match status" value="1"/>
</dbReference>
<organism evidence="9 10">
    <name type="scientific">Candidatus Scatoplasma merdavium</name>
    <dbReference type="NCBI Taxonomy" id="2840932"/>
    <lineage>
        <taxon>Bacteria</taxon>
        <taxon>Bacillati</taxon>
        <taxon>Bacillota</taxon>
        <taxon>Bacilli</taxon>
        <taxon>Bacillales</taxon>
        <taxon>Candidatus Scatoplasma</taxon>
    </lineage>
</organism>
<protein>
    <recommendedName>
        <fullName evidence="6">nicotinamidase</fullName>
        <ecNumber evidence="6">3.5.1.19</ecNumber>
    </recommendedName>
    <alternativeName>
        <fullName evidence="7">Nicotinamide deamidase</fullName>
    </alternativeName>
</protein>
<keyword evidence="2" id="KW-0662">Pyridine nucleotide biosynthesis</keyword>
<reference evidence="9" key="1">
    <citation type="submission" date="2020-10" db="EMBL/GenBank/DDBJ databases">
        <authorList>
            <person name="Gilroy R."/>
        </authorList>
    </citation>
    <scope>NUCLEOTIDE SEQUENCE</scope>
    <source>
        <strain evidence="9">1748</strain>
    </source>
</reference>
<dbReference type="SUPFAM" id="SSF52499">
    <property type="entry name" value="Isochorismatase-like hydrolases"/>
    <property type="match status" value="1"/>
</dbReference>
<evidence type="ECO:0000256" key="4">
    <source>
        <dbReference type="ARBA" id="ARBA00022801"/>
    </source>
</evidence>
<dbReference type="Proteomes" id="UP000823629">
    <property type="component" value="Unassembled WGS sequence"/>
</dbReference>
<gene>
    <name evidence="9" type="ORF">IAC78_01905</name>
</gene>
<comment type="pathway">
    <text evidence="5">Cofactor biosynthesis; nicotinate biosynthesis; nicotinate from nicotinamide: step 1/1.</text>
</comment>
<keyword evidence="3" id="KW-0479">Metal-binding</keyword>
<feature type="domain" description="Isochorismatase-like" evidence="8">
    <location>
        <begin position="4"/>
        <end position="173"/>
    </location>
</feature>
<accession>A0A9D9D5K0</accession>
<keyword evidence="4 9" id="KW-0378">Hydrolase</keyword>
<proteinExistence type="inferred from homology"/>
<dbReference type="PANTHER" id="PTHR11080">
    <property type="entry name" value="PYRAZINAMIDASE/NICOTINAMIDASE"/>
    <property type="match status" value="1"/>
</dbReference>
<dbReference type="AlphaFoldDB" id="A0A9D9D5K0"/>
<dbReference type="EC" id="3.5.1.19" evidence="6"/>
<evidence type="ECO:0000256" key="3">
    <source>
        <dbReference type="ARBA" id="ARBA00022723"/>
    </source>
</evidence>
<comment type="caution">
    <text evidence="9">The sequence shown here is derived from an EMBL/GenBank/DDBJ whole genome shotgun (WGS) entry which is preliminary data.</text>
</comment>
<evidence type="ECO:0000313" key="9">
    <source>
        <dbReference type="EMBL" id="MBO8414221.1"/>
    </source>
</evidence>
<evidence type="ECO:0000256" key="2">
    <source>
        <dbReference type="ARBA" id="ARBA00022642"/>
    </source>
</evidence>